<organism evidence="3 4">
    <name type="scientific">Candidatus Macondimonas diazotrophica</name>
    <dbReference type="NCBI Taxonomy" id="2305248"/>
    <lineage>
        <taxon>Bacteria</taxon>
        <taxon>Pseudomonadati</taxon>
        <taxon>Pseudomonadota</taxon>
        <taxon>Gammaproteobacteria</taxon>
        <taxon>Chromatiales</taxon>
        <taxon>Ectothiorhodospiraceae</taxon>
        <taxon>Candidatus Macondimonas</taxon>
    </lineage>
</organism>
<dbReference type="OrthoDB" id="9801083at2"/>
<comment type="caution">
    <text evidence="3">The sequence shown here is derived from an EMBL/GenBank/DDBJ whole genome shotgun (WGS) entry which is preliminary data.</text>
</comment>
<dbReference type="EMBL" id="SRIO01000001">
    <property type="protein sequence ID" value="TFZ84066.1"/>
    <property type="molecule type" value="Genomic_DNA"/>
</dbReference>
<dbReference type="AlphaFoldDB" id="A0A4Z0FC15"/>
<evidence type="ECO:0000256" key="1">
    <source>
        <dbReference type="ARBA" id="ARBA00008027"/>
    </source>
</evidence>
<protein>
    <submittedName>
        <fullName evidence="3">Nitrogen fixation protein NifZ</fullName>
    </submittedName>
</protein>
<proteinExistence type="inferred from homology"/>
<comment type="similarity">
    <text evidence="1">Belongs to the NifZ family.</text>
</comment>
<dbReference type="Proteomes" id="UP000297890">
    <property type="component" value="Unassembled WGS sequence"/>
</dbReference>
<dbReference type="Pfam" id="PF04319">
    <property type="entry name" value="NifZ"/>
    <property type="match status" value="1"/>
</dbReference>
<dbReference type="GO" id="GO:0009399">
    <property type="term" value="P:nitrogen fixation"/>
    <property type="evidence" value="ECO:0007669"/>
    <property type="project" value="InterPro"/>
</dbReference>
<evidence type="ECO:0000313" key="4">
    <source>
        <dbReference type="Proteomes" id="UP000297890"/>
    </source>
</evidence>
<gene>
    <name evidence="3" type="ORF">E4680_00540</name>
</gene>
<keyword evidence="4" id="KW-1185">Reference proteome</keyword>
<keyword evidence="2" id="KW-0535">Nitrogen fixation</keyword>
<sequence>MGLNHGQMGDMVFAAKAIHNDGSLPEHDADGLLVPAGGRGVIVNVGHLESDPAQVLYLVRFENPDGVLGPPLGCWPGDLASSPPDAA</sequence>
<name>A0A4Z0FC15_9GAMM</name>
<accession>A0A4Z0FC15</accession>
<dbReference type="InterPro" id="IPR007415">
    <property type="entry name" value="Nitrogenase_MoFe_mat_NifZ"/>
</dbReference>
<dbReference type="RefSeq" id="WP_135280426.1">
    <property type="nucleotide sequence ID" value="NZ_SRIO01000001.1"/>
</dbReference>
<evidence type="ECO:0000256" key="2">
    <source>
        <dbReference type="ARBA" id="ARBA00023231"/>
    </source>
</evidence>
<evidence type="ECO:0000313" key="3">
    <source>
        <dbReference type="EMBL" id="TFZ84066.1"/>
    </source>
</evidence>
<reference evidence="3 4" key="1">
    <citation type="journal article" date="2019" name="ISME J.">
        <title>Candidatus Macondimonas diazotrophica, a novel gammaproteobacterial genus dominating crude-oil-contaminated coastal sediments.</title>
        <authorList>
            <person name="Karthikeyan S."/>
            <person name="Konstantinidis K."/>
        </authorList>
    </citation>
    <scope>NUCLEOTIDE SEQUENCE [LARGE SCALE GENOMIC DNA]</scope>
    <source>
        <strain evidence="3 4">KTK01</strain>
    </source>
</reference>